<dbReference type="SMART" id="SM00448">
    <property type="entry name" value="REC"/>
    <property type="match status" value="1"/>
</dbReference>
<feature type="domain" description="PAS" evidence="10">
    <location>
        <begin position="327"/>
        <end position="397"/>
    </location>
</feature>
<feature type="domain" description="PAC" evidence="11">
    <location>
        <begin position="274"/>
        <end position="326"/>
    </location>
</feature>
<dbReference type="PROSITE" id="PS50112">
    <property type="entry name" value="PAS"/>
    <property type="match status" value="4"/>
</dbReference>
<evidence type="ECO:0000259" key="9">
    <source>
        <dbReference type="PROSITE" id="PS50110"/>
    </source>
</evidence>
<dbReference type="CDD" id="cd00082">
    <property type="entry name" value="HisKA"/>
    <property type="match status" value="1"/>
</dbReference>
<sequence length="1500" mass="166311">MGNTAPSHWRQHICDSECISPIWMSKASRCSGDIPQESQTRNGSRERIVIGAEHGSMNEALSAKSLRRMRAWWIDAATAAGAVAVATMVRFAVDPVLESNYPYLTYFGAVALVAWLGRTASAVLTLAVGAVLSTTLFAPQDASRWLGTGLFLMSASVIVAMSHALRRERVRCEDLLDQSVQREDEMRRLAVAETEQREKLSTTLASIGDAVVTTDAEGRVTLLNAVAEHLTGWTNAEAAGVPLSRVFQIVNEETRLPVESPAMRALNEGVVVGLANHTVLIAKDGTERPIDDSAAPIRGKDGAIVGCVLVFRDISERHAIEAARRDAQEQIAATLESVTDGFIRYDRAWRMVYVNAEAERINRLDRTQMLGGILWELFPAVVGTTLDRELRRAMEERVTVEFENRYEPWGRWYALKAYPMPDGGITTFIRDITEQKAQRDALEASETRFRELADAMPQIVYTNGADGRVDFANRQWLEYTGQADAQTADLSSVVHPDDLTDMLRHWDSAKSTGTALQAEFRLQRAADGEYRWFLTRSVPVRDASGQIVKWFGTSTDIHDQKRVEQQLAESEARYRAIGESIDFGVWVCDATGRNTYASESFLRMVGLTQQQCSDFGWGDVLHPDDAAETIAAWQTCVQTQGTWDRVHRFRGADGRWYSVLARGVPLRSADGDVLGWAGINLDVTRMLQTEHEVERLAAESEQQRRLYETVLTNTPDFVYVFSLDHKVVYANDALIQMWGRGREGAIGKTFLEIGYESWHADMHHREIDQVRATRQPIRGEVPFNGTHGRRQYEYIFVPVLDADGEVEAVAGTTRDITDRLQAEQRLRESEDRQTFLVNLADALRPLADPAAVQSEAARVLGERLGANRVAYFEIRGEHYVIERDYTADVATLAGTYPVSSFGPTLHDTLLTGHTVVETDATIAPGRSADERAAFAAIQVRGHVDVPLVKGGRFVAGMAVQMVEAREWTAQEVAIIEDTAERTWAAVERARVEVALRESEQRFRTLFSTMDEGFCVVEMVFDQDGRAIDYRIEVMNAAFEKHTGMSGLVGKSVREALPTLEEFWYETYGRVATTGIPAEFVHNAAPMDGRWFDVSAFRLGGPGSNKVAILFNDISRRKLAEAEREALVHQLKDRDKRKDEFLATLAHELRNPLAPLYNGLQVIRLAGAEGLVEQARSMMERQLTQMTRLVDDLLDVSRVTTGMLELRRERLELRTVIAAALETSRPLIDQGAHYLVVDLPDEPVFVDGDPVRLAQIVSNLLTNSAKYTNRGGHIRLSVARDNQMGIVSVADDGIGIPEDMLDAVFGMFTQVDRTLEKTTGGLGIGLALVKGLVEMHGGSIEARSAGEGHGSEFVVRLPLAKAASAETVPRREVAHMVDPRRILVVDDNVDSADSLGQVLRLMGHEVRTAYDGEEGIRAAEEFRPSVVLCDIAMPKVNGYDTARHIRAEPWGKHIVLVALSGWSQDNNLQRSATAGFDHHLVKPVEGDALNALLSGLISSAG</sequence>
<dbReference type="FunFam" id="3.30.565.10:FF:000006">
    <property type="entry name" value="Sensor histidine kinase WalK"/>
    <property type="match status" value="1"/>
</dbReference>
<evidence type="ECO:0000313" key="12">
    <source>
        <dbReference type="EMBL" id="QJR35947.1"/>
    </source>
</evidence>
<dbReference type="InterPro" id="IPR011006">
    <property type="entry name" value="CheY-like_superfamily"/>
</dbReference>
<dbReference type="InterPro" id="IPR036890">
    <property type="entry name" value="HATPase_C_sf"/>
</dbReference>
<protein>
    <recommendedName>
        <fullName evidence="2">histidine kinase</fullName>
        <ecNumber evidence="2">2.7.13.3</ecNumber>
    </recommendedName>
</protein>
<dbReference type="SUPFAM" id="SSF47384">
    <property type="entry name" value="Homodimeric domain of signal transducing histidine kinase"/>
    <property type="match status" value="1"/>
</dbReference>
<dbReference type="CDD" id="cd00130">
    <property type="entry name" value="PAS"/>
    <property type="match status" value="5"/>
</dbReference>
<dbReference type="NCBIfam" id="TIGR00229">
    <property type="entry name" value="sensory_box"/>
    <property type="match status" value="5"/>
</dbReference>
<evidence type="ECO:0000256" key="3">
    <source>
        <dbReference type="ARBA" id="ARBA00022553"/>
    </source>
</evidence>
<dbReference type="Gene3D" id="3.30.565.10">
    <property type="entry name" value="Histidine kinase-like ATPase, C-terminal domain"/>
    <property type="match status" value="1"/>
</dbReference>
<feature type="transmembrane region" description="Helical" evidence="7">
    <location>
        <begin position="105"/>
        <end position="133"/>
    </location>
</feature>
<dbReference type="Proteomes" id="UP000500938">
    <property type="component" value="Chromosome"/>
</dbReference>
<dbReference type="SUPFAM" id="SSF55785">
    <property type="entry name" value="PYP-like sensor domain (PAS domain)"/>
    <property type="match status" value="6"/>
</dbReference>
<dbReference type="Pfam" id="PF08448">
    <property type="entry name" value="PAS_4"/>
    <property type="match status" value="3"/>
</dbReference>
<dbReference type="SMART" id="SM00388">
    <property type="entry name" value="HisKA"/>
    <property type="match status" value="1"/>
</dbReference>
<dbReference type="Gene3D" id="1.10.287.130">
    <property type="match status" value="1"/>
</dbReference>
<evidence type="ECO:0000259" key="10">
    <source>
        <dbReference type="PROSITE" id="PS50112"/>
    </source>
</evidence>
<dbReference type="SMART" id="SM00091">
    <property type="entry name" value="PAS"/>
    <property type="match status" value="6"/>
</dbReference>
<feature type="domain" description="Response regulatory" evidence="9">
    <location>
        <begin position="1380"/>
        <end position="1496"/>
    </location>
</feature>
<dbReference type="FunFam" id="3.30.450.20:FF:000099">
    <property type="entry name" value="Sensory box sensor histidine kinase"/>
    <property type="match status" value="1"/>
</dbReference>
<keyword evidence="7" id="KW-0812">Transmembrane</keyword>
<dbReference type="Gene3D" id="3.30.450.40">
    <property type="match status" value="1"/>
</dbReference>
<dbReference type="SMART" id="SM00086">
    <property type="entry name" value="PAC"/>
    <property type="match status" value="4"/>
</dbReference>
<dbReference type="Gene3D" id="3.30.450.20">
    <property type="entry name" value="PAS domain"/>
    <property type="match status" value="6"/>
</dbReference>
<dbReference type="RefSeq" id="WP_171225378.1">
    <property type="nucleotide sequence ID" value="NZ_CP053085.1"/>
</dbReference>
<feature type="transmembrane region" description="Helical" evidence="7">
    <location>
        <begin position="145"/>
        <end position="165"/>
    </location>
</feature>
<dbReference type="PROSITE" id="PS50109">
    <property type="entry name" value="HIS_KIN"/>
    <property type="match status" value="1"/>
</dbReference>
<keyword evidence="7" id="KW-0472">Membrane</keyword>
<dbReference type="EC" id="2.7.13.3" evidence="2"/>
<evidence type="ECO:0000256" key="1">
    <source>
        <dbReference type="ARBA" id="ARBA00000085"/>
    </source>
</evidence>
<dbReference type="InterPro" id="IPR001789">
    <property type="entry name" value="Sig_transdc_resp-reg_receiver"/>
</dbReference>
<feature type="transmembrane region" description="Helical" evidence="7">
    <location>
        <begin position="72"/>
        <end position="93"/>
    </location>
</feature>
<dbReference type="SUPFAM" id="SSF55874">
    <property type="entry name" value="ATPase domain of HSP90 chaperone/DNA topoisomerase II/histidine kinase"/>
    <property type="match status" value="1"/>
</dbReference>
<dbReference type="GO" id="GO:0000155">
    <property type="term" value="F:phosphorelay sensor kinase activity"/>
    <property type="evidence" value="ECO:0007669"/>
    <property type="project" value="InterPro"/>
</dbReference>
<keyword evidence="3 6" id="KW-0597">Phosphoprotein</keyword>
<keyword evidence="7" id="KW-1133">Transmembrane helix</keyword>
<name>A0A6M4IR38_9BACT</name>
<dbReference type="InterPro" id="IPR005467">
    <property type="entry name" value="His_kinase_dom"/>
</dbReference>
<dbReference type="PROSITE" id="PS50110">
    <property type="entry name" value="RESPONSE_REGULATORY"/>
    <property type="match status" value="1"/>
</dbReference>
<dbReference type="InterPro" id="IPR038318">
    <property type="entry name" value="KdpD_sf"/>
</dbReference>
<dbReference type="InterPro" id="IPR035965">
    <property type="entry name" value="PAS-like_dom_sf"/>
</dbReference>
<dbReference type="InterPro" id="IPR036097">
    <property type="entry name" value="HisK_dim/P_sf"/>
</dbReference>
<gene>
    <name evidence="12" type="ORF">HKW67_10735</name>
</gene>
<evidence type="ECO:0000256" key="2">
    <source>
        <dbReference type="ARBA" id="ARBA00012438"/>
    </source>
</evidence>
<dbReference type="PROSITE" id="PS50113">
    <property type="entry name" value="PAC"/>
    <property type="match status" value="4"/>
</dbReference>
<keyword evidence="13" id="KW-1185">Reference proteome</keyword>
<dbReference type="Pfam" id="PF13188">
    <property type="entry name" value="PAS_8"/>
    <property type="match status" value="1"/>
</dbReference>
<dbReference type="InterPro" id="IPR013655">
    <property type="entry name" value="PAS_fold_3"/>
</dbReference>
<dbReference type="PANTHER" id="PTHR43304">
    <property type="entry name" value="PHYTOCHROME-LIKE PROTEIN CPH1"/>
    <property type="match status" value="1"/>
</dbReference>
<feature type="domain" description="PAC" evidence="11">
    <location>
        <begin position="643"/>
        <end position="695"/>
    </location>
</feature>
<dbReference type="Pfam" id="PF00512">
    <property type="entry name" value="HisKA"/>
    <property type="match status" value="1"/>
</dbReference>
<dbReference type="Pfam" id="PF02518">
    <property type="entry name" value="HATPase_c"/>
    <property type="match status" value="1"/>
</dbReference>
<comment type="catalytic activity">
    <reaction evidence="1">
        <text>ATP + protein L-histidine = ADP + protein N-phospho-L-histidine.</text>
        <dbReference type="EC" id="2.7.13.3"/>
    </reaction>
</comment>
<dbReference type="InterPro" id="IPR052162">
    <property type="entry name" value="Sensor_kinase/Photoreceptor"/>
</dbReference>
<dbReference type="SMART" id="SM00387">
    <property type="entry name" value="HATPase_c"/>
    <property type="match status" value="1"/>
</dbReference>
<feature type="domain" description="PAC" evidence="11">
    <location>
        <begin position="516"/>
        <end position="569"/>
    </location>
</feature>
<feature type="domain" description="PAS" evidence="10">
    <location>
        <begin position="196"/>
        <end position="269"/>
    </location>
</feature>
<dbReference type="Pfam" id="PF00072">
    <property type="entry name" value="Response_reg"/>
    <property type="match status" value="1"/>
</dbReference>
<evidence type="ECO:0000313" key="13">
    <source>
        <dbReference type="Proteomes" id="UP000500938"/>
    </source>
</evidence>
<evidence type="ECO:0000259" key="11">
    <source>
        <dbReference type="PROSITE" id="PS50113"/>
    </source>
</evidence>
<keyword evidence="5" id="KW-0418">Kinase</keyword>
<evidence type="ECO:0000256" key="4">
    <source>
        <dbReference type="ARBA" id="ARBA00022679"/>
    </source>
</evidence>
<keyword evidence="4" id="KW-0808">Transferase</keyword>
<dbReference type="Pfam" id="PF08447">
    <property type="entry name" value="PAS_3"/>
    <property type="match status" value="2"/>
</dbReference>
<dbReference type="EMBL" id="CP053085">
    <property type="protein sequence ID" value="QJR35947.1"/>
    <property type="molecule type" value="Genomic_DNA"/>
</dbReference>
<dbReference type="Gene3D" id="1.20.120.620">
    <property type="entry name" value="Backbone structure of the membrane domain of e. Coli histidine kinase receptor kdpd"/>
    <property type="match status" value="1"/>
</dbReference>
<feature type="domain" description="PAS" evidence="10">
    <location>
        <begin position="570"/>
        <end position="640"/>
    </location>
</feature>
<dbReference type="PANTHER" id="PTHR43304:SF1">
    <property type="entry name" value="PAC DOMAIN-CONTAINING PROTEIN"/>
    <property type="match status" value="1"/>
</dbReference>
<reference evidence="12 13" key="1">
    <citation type="submission" date="2020-05" db="EMBL/GenBank/DDBJ databases">
        <title>Complete genome sequence of Gemmatimonas greenlandica TET16.</title>
        <authorList>
            <person name="Zeng Y."/>
        </authorList>
    </citation>
    <scope>NUCLEOTIDE SEQUENCE [LARGE SCALE GENOMIC DNA]</scope>
    <source>
        <strain evidence="12 13">TET16</strain>
    </source>
</reference>
<dbReference type="PRINTS" id="PR00344">
    <property type="entry name" value="BCTRLSENSOR"/>
</dbReference>
<dbReference type="InterPro" id="IPR000014">
    <property type="entry name" value="PAS"/>
</dbReference>
<feature type="domain" description="Histidine kinase" evidence="8">
    <location>
        <begin position="1143"/>
        <end position="1360"/>
    </location>
</feature>
<dbReference type="InterPro" id="IPR029016">
    <property type="entry name" value="GAF-like_dom_sf"/>
</dbReference>
<proteinExistence type="predicted"/>
<dbReference type="SUPFAM" id="SSF55781">
    <property type="entry name" value="GAF domain-like"/>
    <property type="match status" value="1"/>
</dbReference>
<feature type="modified residue" description="4-aspartylphosphate" evidence="6">
    <location>
        <position position="1429"/>
    </location>
</feature>
<dbReference type="InterPro" id="IPR003594">
    <property type="entry name" value="HATPase_dom"/>
</dbReference>
<dbReference type="CDD" id="cd17580">
    <property type="entry name" value="REC_2_DhkD-like"/>
    <property type="match status" value="1"/>
</dbReference>
<evidence type="ECO:0000259" key="8">
    <source>
        <dbReference type="PROSITE" id="PS50109"/>
    </source>
</evidence>
<dbReference type="KEGG" id="ggr:HKW67_10735"/>
<dbReference type="SUPFAM" id="SSF52172">
    <property type="entry name" value="CheY-like"/>
    <property type="match status" value="1"/>
</dbReference>
<dbReference type="InterPro" id="IPR000700">
    <property type="entry name" value="PAS-assoc_C"/>
</dbReference>
<organism evidence="12 13">
    <name type="scientific">Gemmatimonas groenlandica</name>
    <dbReference type="NCBI Taxonomy" id="2732249"/>
    <lineage>
        <taxon>Bacteria</taxon>
        <taxon>Pseudomonadati</taxon>
        <taxon>Gemmatimonadota</taxon>
        <taxon>Gemmatimonadia</taxon>
        <taxon>Gemmatimonadales</taxon>
        <taxon>Gemmatimonadaceae</taxon>
        <taxon>Gemmatimonas</taxon>
    </lineage>
</organism>
<dbReference type="InterPro" id="IPR001610">
    <property type="entry name" value="PAC"/>
</dbReference>
<evidence type="ECO:0000256" key="7">
    <source>
        <dbReference type="SAM" id="Phobius"/>
    </source>
</evidence>
<evidence type="ECO:0000256" key="6">
    <source>
        <dbReference type="PROSITE-ProRule" id="PRU00169"/>
    </source>
</evidence>
<dbReference type="Gene3D" id="3.40.50.2300">
    <property type="match status" value="1"/>
</dbReference>
<evidence type="ECO:0000256" key="5">
    <source>
        <dbReference type="ARBA" id="ARBA00022777"/>
    </source>
</evidence>
<feature type="domain" description="PAS" evidence="10">
    <location>
        <begin position="703"/>
        <end position="751"/>
    </location>
</feature>
<feature type="domain" description="PAC" evidence="11">
    <location>
        <begin position="777"/>
        <end position="828"/>
    </location>
</feature>
<dbReference type="InterPro" id="IPR013656">
    <property type="entry name" value="PAS_4"/>
</dbReference>
<dbReference type="InterPro" id="IPR003661">
    <property type="entry name" value="HisK_dim/P_dom"/>
</dbReference>
<dbReference type="InterPro" id="IPR004358">
    <property type="entry name" value="Sig_transdc_His_kin-like_C"/>
</dbReference>
<accession>A0A6M4IR38</accession>